<sequence length="190" mass="17894">MAGLDDLLKALPLDQLAGSLGVDADTAQSAVGGLLPAIFGGLQANAADPAGAASLGQALAQHSGGLVDGGVSLDDVDTDDGAKIAAHIFGSQQDQVVAKVAETTGASSGLLQKLLPALAPIAMSFLSKQLASKAQGSAVPEATGQDAGGIGGVLGSILGGGSGGSGAQGGGFDIGSILGGLGGLLGGGRR</sequence>
<dbReference type="InterPro" id="IPR009282">
    <property type="entry name" value="DUF937"/>
</dbReference>
<proteinExistence type="predicted"/>
<protein>
    <submittedName>
        <fullName evidence="1">Uncharacterized protein DUF937</fullName>
    </submittedName>
</protein>
<organism evidence="1 2">
    <name type="scientific">Xylanimonas ulmi</name>
    <dbReference type="NCBI Taxonomy" id="228973"/>
    <lineage>
        <taxon>Bacteria</taxon>
        <taxon>Bacillati</taxon>
        <taxon>Actinomycetota</taxon>
        <taxon>Actinomycetes</taxon>
        <taxon>Micrococcales</taxon>
        <taxon>Promicromonosporaceae</taxon>
        <taxon>Xylanimonas</taxon>
    </lineage>
</organism>
<dbReference type="Pfam" id="PF06078">
    <property type="entry name" value="DUF937"/>
    <property type="match status" value="1"/>
</dbReference>
<accession>A0A4Q7M677</accession>
<dbReference type="EMBL" id="SGWX01000001">
    <property type="protein sequence ID" value="RZS63174.1"/>
    <property type="molecule type" value="Genomic_DNA"/>
</dbReference>
<comment type="caution">
    <text evidence="1">The sequence shown here is derived from an EMBL/GenBank/DDBJ whole genome shotgun (WGS) entry which is preliminary data.</text>
</comment>
<dbReference type="Proteomes" id="UP000293852">
    <property type="component" value="Unassembled WGS sequence"/>
</dbReference>
<reference evidence="1 2" key="1">
    <citation type="submission" date="2019-02" db="EMBL/GenBank/DDBJ databases">
        <title>Sequencing the genomes of 1000 actinobacteria strains.</title>
        <authorList>
            <person name="Klenk H.-P."/>
        </authorList>
    </citation>
    <scope>NUCLEOTIDE SEQUENCE [LARGE SCALE GENOMIC DNA]</scope>
    <source>
        <strain evidence="1 2">DSM 16932</strain>
    </source>
</reference>
<name>A0A4Q7M677_9MICO</name>
<dbReference type="AlphaFoldDB" id="A0A4Q7M677"/>
<dbReference type="OrthoDB" id="3577641at2"/>
<dbReference type="RefSeq" id="WP_130416567.1">
    <property type="nucleotide sequence ID" value="NZ_SGWX01000001.1"/>
</dbReference>
<gene>
    <name evidence="1" type="ORF">EV386_3536</name>
</gene>
<evidence type="ECO:0000313" key="2">
    <source>
        <dbReference type="Proteomes" id="UP000293852"/>
    </source>
</evidence>
<keyword evidence="2" id="KW-1185">Reference proteome</keyword>
<evidence type="ECO:0000313" key="1">
    <source>
        <dbReference type="EMBL" id="RZS63174.1"/>
    </source>
</evidence>